<dbReference type="AlphaFoldDB" id="A0A6M2D115"/>
<dbReference type="OrthoDB" id="10536475at2759"/>
<organism evidence="2">
    <name type="scientific">Rhipicephalus microplus</name>
    <name type="common">Cattle tick</name>
    <name type="synonym">Boophilus microplus</name>
    <dbReference type="NCBI Taxonomy" id="6941"/>
    <lineage>
        <taxon>Eukaryota</taxon>
        <taxon>Metazoa</taxon>
        <taxon>Ecdysozoa</taxon>
        <taxon>Arthropoda</taxon>
        <taxon>Chelicerata</taxon>
        <taxon>Arachnida</taxon>
        <taxon>Acari</taxon>
        <taxon>Parasitiformes</taxon>
        <taxon>Ixodida</taxon>
        <taxon>Ixodoidea</taxon>
        <taxon>Ixodidae</taxon>
        <taxon>Rhipicephalinae</taxon>
        <taxon>Rhipicephalus</taxon>
        <taxon>Boophilus</taxon>
    </lineage>
</organism>
<feature type="signal peptide" evidence="1">
    <location>
        <begin position="1"/>
        <end position="21"/>
    </location>
</feature>
<sequence length="190" mass="22032">MAGHCSATMLILAVFFAIVGGVPYRGGRSVNHNYNFRKLFKSRENIWTYFSSWNDTFTCKREIMTRKRGGFIQLQISYTKNNKTHKYIANGTLSNVWGHSHPLNLMYIKDDTNDRLNKELLFATENYSCAVLYVESFNGPQPVTFDLVVKESHLKNGPSGNCIKNYKEQIEIHRFLQVNRTVYEPACQRF</sequence>
<dbReference type="EMBL" id="GHWJ01006424">
    <property type="protein sequence ID" value="NOV39161.1"/>
    <property type="molecule type" value="Transcribed_RNA"/>
</dbReference>
<feature type="chain" id="PRO_5027028600" evidence="1">
    <location>
        <begin position="22"/>
        <end position="190"/>
    </location>
</feature>
<proteinExistence type="predicted"/>
<reference evidence="2" key="1">
    <citation type="submission" date="2019-09" db="EMBL/GenBank/DDBJ databases">
        <title>Organ-specific transcriptomic study of the physiology of the cattle tick, Rhipicephalus microplus.</title>
        <authorList>
            <person name="Tirloni L."/>
            <person name="Braz G."/>
            <person name="Gandara A.C.P."/>
            <person name="Sabadin G.A."/>
            <person name="da Silva R.M."/>
            <person name="Guizzo M.G."/>
            <person name="Machado J.A."/>
            <person name="Costa E.P."/>
            <person name="Gomes H.F."/>
            <person name="Moraes J."/>
            <person name="Mota M.B.S."/>
            <person name="Mesquita R.D."/>
            <person name="Alvarenga P.H."/>
            <person name="Alves F."/>
            <person name="Seixas A."/>
            <person name="da Fonseca R.N."/>
            <person name="Fogaca A."/>
            <person name="Logullo C."/>
            <person name="Tanaka A."/>
            <person name="Daffre S."/>
            <person name="Termignoni C."/>
            <person name="Vaz I.S.Jr."/>
            <person name="Oliveira P.L."/>
            <person name="Ribeiro J.M."/>
        </authorList>
    </citation>
    <scope>NUCLEOTIDE SEQUENCE</scope>
    <source>
        <strain evidence="2">Porto Alegre</strain>
    </source>
</reference>
<evidence type="ECO:0000313" key="2">
    <source>
        <dbReference type="EMBL" id="NOV39161.1"/>
    </source>
</evidence>
<protein>
    <submittedName>
        <fullName evidence="2">Putative lipocalin-3 1</fullName>
    </submittedName>
</protein>
<evidence type="ECO:0000256" key="1">
    <source>
        <dbReference type="SAM" id="SignalP"/>
    </source>
</evidence>
<keyword evidence="1" id="KW-0732">Signal</keyword>
<name>A0A6M2D115_RHIMP</name>
<dbReference type="VEuPathDB" id="VectorBase:LOC119168112"/>
<accession>A0A6M2D115</accession>